<reference evidence="2" key="1">
    <citation type="submission" date="2020-05" db="EMBL/GenBank/DDBJ databases">
        <authorList>
            <person name="Chiriac C."/>
            <person name="Salcher M."/>
            <person name="Ghai R."/>
            <person name="Kavagutti S V."/>
        </authorList>
    </citation>
    <scope>NUCLEOTIDE SEQUENCE</scope>
</reference>
<proteinExistence type="predicted"/>
<dbReference type="EMBL" id="CAEZYL010000059">
    <property type="protein sequence ID" value="CAB4726101.1"/>
    <property type="molecule type" value="Genomic_DNA"/>
</dbReference>
<evidence type="ECO:0000313" key="2">
    <source>
        <dbReference type="EMBL" id="CAB4597195.1"/>
    </source>
</evidence>
<evidence type="ECO:0000313" key="6">
    <source>
        <dbReference type="EMBL" id="CAB5020872.1"/>
    </source>
</evidence>
<dbReference type="AlphaFoldDB" id="A0A6J6GDN2"/>
<dbReference type="EMBL" id="CAFBNS010000103">
    <property type="protein sequence ID" value="CAB4962705.1"/>
    <property type="molecule type" value="Genomic_DNA"/>
</dbReference>
<evidence type="ECO:0000313" key="5">
    <source>
        <dbReference type="EMBL" id="CAB4962705.1"/>
    </source>
</evidence>
<accession>A0A6J6GDN2</accession>
<dbReference type="EMBL" id="CAEZSC010000118">
    <property type="protein sequence ID" value="CAB4544070.1"/>
    <property type="molecule type" value="Genomic_DNA"/>
</dbReference>
<protein>
    <submittedName>
        <fullName evidence="2">Unannotated protein</fullName>
    </submittedName>
</protein>
<gene>
    <name evidence="1" type="ORF">UFOPK1380_01231</name>
    <name evidence="2" type="ORF">UFOPK1778_01037</name>
    <name evidence="3" type="ORF">UFOPK2689_00907</name>
    <name evidence="4" type="ORF">UFOPK3555_00914</name>
    <name evidence="5" type="ORF">UFOPK3874_00635</name>
    <name evidence="6" type="ORF">UFOPK4095_01001</name>
</gene>
<name>A0A6J6GDN2_9ZZZZ</name>
<dbReference type="EMBL" id="CAEZUD010000066">
    <property type="protein sequence ID" value="CAB4597195.1"/>
    <property type="molecule type" value="Genomic_DNA"/>
</dbReference>
<dbReference type="EMBL" id="CAFBME010000109">
    <property type="protein sequence ID" value="CAB4901358.1"/>
    <property type="molecule type" value="Genomic_DNA"/>
</dbReference>
<dbReference type="EMBL" id="CAFBPI010000072">
    <property type="protein sequence ID" value="CAB5020872.1"/>
    <property type="molecule type" value="Genomic_DNA"/>
</dbReference>
<organism evidence="2">
    <name type="scientific">freshwater metagenome</name>
    <dbReference type="NCBI Taxonomy" id="449393"/>
    <lineage>
        <taxon>unclassified sequences</taxon>
        <taxon>metagenomes</taxon>
        <taxon>ecological metagenomes</taxon>
    </lineage>
</organism>
<evidence type="ECO:0000313" key="3">
    <source>
        <dbReference type="EMBL" id="CAB4726101.1"/>
    </source>
</evidence>
<evidence type="ECO:0000313" key="1">
    <source>
        <dbReference type="EMBL" id="CAB4544070.1"/>
    </source>
</evidence>
<evidence type="ECO:0000313" key="4">
    <source>
        <dbReference type="EMBL" id="CAB4901358.1"/>
    </source>
</evidence>
<sequence length="100" mass="11418">MNTPKDSFQDKALSEIKLIFQIIDELQKIENKSKLQIFENSLRFTFQGLAKTLHNLNEISPDSILMEKSAFLTPFPALLNISNLQPQLLALQKYLLASLL</sequence>